<proteinExistence type="inferred from homology"/>
<gene>
    <name evidence="14" type="ORF">TCAL_00870</name>
</gene>
<dbReference type="Gene3D" id="3.10.300.10">
    <property type="entry name" value="Methylpurine-DNA glycosylase (MPG)"/>
    <property type="match status" value="1"/>
</dbReference>
<evidence type="ECO:0000256" key="6">
    <source>
        <dbReference type="ARBA" id="ARBA00022801"/>
    </source>
</evidence>
<evidence type="ECO:0000256" key="3">
    <source>
        <dbReference type="ARBA" id="ARBA00009232"/>
    </source>
</evidence>
<dbReference type="Proteomes" id="UP000318571">
    <property type="component" value="Chromosome 10"/>
</dbReference>
<keyword evidence="7" id="KW-0234">DNA repair</keyword>
<dbReference type="InterPro" id="IPR011034">
    <property type="entry name" value="Formyl_transferase-like_C_sf"/>
</dbReference>
<organism evidence="14 15">
    <name type="scientific">Tigriopus californicus</name>
    <name type="common">Marine copepod</name>
    <dbReference type="NCBI Taxonomy" id="6832"/>
    <lineage>
        <taxon>Eukaryota</taxon>
        <taxon>Metazoa</taxon>
        <taxon>Ecdysozoa</taxon>
        <taxon>Arthropoda</taxon>
        <taxon>Crustacea</taxon>
        <taxon>Multicrustacea</taxon>
        <taxon>Hexanauplia</taxon>
        <taxon>Copepoda</taxon>
        <taxon>Harpacticoida</taxon>
        <taxon>Harpacticidae</taxon>
        <taxon>Tigriopus</taxon>
    </lineage>
</organism>
<dbReference type="EMBL" id="VCGU01000458">
    <property type="protein sequence ID" value="TRY62801.1"/>
    <property type="molecule type" value="Genomic_DNA"/>
</dbReference>
<dbReference type="GO" id="GO:0003677">
    <property type="term" value="F:DNA binding"/>
    <property type="evidence" value="ECO:0007669"/>
    <property type="project" value="InterPro"/>
</dbReference>
<evidence type="ECO:0000256" key="4">
    <source>
        <dbReference type="ARBA" id="ARBA00012000"/>
    </source>
</evidence>
<dbReference type="NCBIfam" id="TIGR00567">
    <property type="entry name" value="3mg"/>
    <property type="match status" value="1"/>
</dbReference>
<dbReference type="CDD" id="cd00540">
    <property type="entry name" value="AAG"/>
    <property type="match status" value="1"/>
</dbReference>
<keyword evidence="6" id="KW-0378">Hydrolase</keyword>
<dbReference type="Pfam" id="PF02245">
    <property type="entry name" value="Pur_DNA_glyco"/>
    <property type="match status" value="1"/>
</dbReference>
<evidence type="ECO:0000256" key="5">
    <source>
        <dbReference type="ARBA" id="ARBA00022763"/>
    </source>
</evidence>
<name>A0A553NBI6_TIGCA</name>
<keyword evidence="5" id="KW-0227">DNA damage</keyword>
<reference evidence="14 15" key="1">
    <citation type="journal article" date="2018" name="Nat. Ecol. Evol.">
        <title>Genomic signatures of mitonuclear coevolution across populations of Tigriopus californicus.</title>
        <authorList>
            <person name="Barreto F.S."/>
            <person name="Watson E.T."/>
            <person name="Lima T.G."/>
            <person name="Willett C.S."/>
            <person name="Edmands S."/>
            <person name="Li W."/>
            <person name="Burton R.S."/>
        </authorList>
    </citation>
    <scope>NUCLEOTIDE SEQUENCE [LARGE SCALE GENOMIC DNA]</scope>
    <source>
        <strain evidence="14 15">San Diego</strain>
    </source>
</reference>
<accession>A0A553NBI6</accession>
<dbReference type="FunFam" id="3.10.300.10:FF:000001">
    <property type="entry name" value="Putative 3-methyladenine DNA glycosylase"/>
    <property type="match status" value="1"/>
</dbReference>
<dbReference type="SUPFAM" id="SSF50486">
    <property type="entry name" value="FMT C-terminal domain-like"/>
    <property type="match status" value="1"/>
</dbReference>
<evidence type="ECO:0000313" key="14">
    <source>
        <dbReference type="EMBL" id="TRY62801.1"/>
    </source>
</evidence>
<dbReference type="STRING" id="6832.A0A553NBI6"/>
<comment type="function">
    <text evidence="2">Hydrolysis of the deoxyribose N-glycosidic bond to excise 3-methyladenine, and 7-methylguanine from the damaged DNA polymer formed by alkylation lesions.</text>
</comment>
<dbReference type="InterPro" id="IPR036995">
    <property type="entry name" value="MPG_sf"/>
</dbReference>
<dbReference type="GO" id="GO:0003905">
    <property type="term" value="F:alkylbase DNA N-glycosylase activity"/>
    <property type="evidence" value="ECO:0007669"/>
    <property type="project" value="UniProtKB-EC"/>
</dbReference>
<keyword evidence="15" id="KW-1185">Reference proteome</keyword>
<comment type="caution">
    <text evidence="14">The sequence shown here is derived from an EMBL/GenBank/DDBJ whole genome shotgun (WGS) entry which is preliminary data.</text>
</comment>
<evidence type="ECO:0000256" key="2">
    <source>
        <dbReference type="ARBA" id="ARBA00002421"/>
    </source>
</evidence>
<evidence type="ECO:0000256" key="12">
    <source>
        <dbReference type="ARBA" id="ARBA00078171"/>
    </source>
</evidence>
<dbReference type="PANTHER" id="PTHR10429">
    <property type="entry name" value="DNA-3-METHYLADENINE GLYCOSYLASE"/>
    <property type="match status" value="1"/>
</dbReference>
<dbReference type="PANTHER" id="PTHR10429:SF0">
    <property type="entry name" value="DNA-3-METHYLADENINE GLYCOSYLASE"/>
    <property type="match status" value="1"/>
</dbReference>
<comment type="catalytic activity">
    <reaction evidence="1">
        <text>Hydrolysis of alkylated DNA, releasing 3-methyladenine, 3-methylguanine, 7-methylguanine and 7-methyladenine.</text>
        <dbReference type="EC" id="3.2.2.21"/>
    </reaction>
</comment>
<protein>
    <recommendedName>
        <fullName evidence="10">DNA-3-methyladenine glycosylase</fullName>
        <ecNumber evidence="4">3.2.2.21</ecNumber>
    </recommendedName>
    <alternativeName>
        <fullName evidence="11">3-alkyladenine DNA glycosylase</fullName>
    </alternativeName>
    <alternativeName>
        <fullName evidence="8">3-methyladenine DNA glycosidase</fullName>
    </alternativeName>
    <alternativeName>
        <fullName evidence="13">ADPG</fullName>
    </alternativeName>
    <alternativeName>
        <fullName evidence="12">N-methylpurine-DNA glycosylase</fullName>
    </alternativeName>
</protein>
<dbReference type="HAMAP" id="MF_00527">
    <property type="entry name" value="3MGH"/>
    <property type="match status" value="1"/>
</dbReference>
<evidence type="ECO:0000256" key="13">
    <source>
        <dbReference type="ARBA" id="ARBA00082988"/>
    </source>
</evidence>
<comment type="similarity">
    <text evidence="3">Belongs to the DNA glycosylase MPG family.</text>
</comment>
<dbReference type="OrthoDB" id="6353017at2759"/>
<dbReference type="OMA" id="VEAYHHT"/>
<evidence type="ECO:0000256" key="7">
    <source>
        <dbReference type="ARBA" id="ARBA00023204"/>
    </source>
</evidence>
<evidence type="ECO:0000256" key="9">
    <source>
        <dbReference type="ARBA" id="ARBA00066187"/>
    </source>
</evidence>
<dbReference type="EC" id="3.2.2.21" evidence="4"/>
<evidence type="ECO:0000256" key="8">
    <source>
        <dbReference type="ARBA" id="ARBA00033426"/>
    </source>
</evidence>
<sequence>MTSSLSSSTAPLASLAESSKCARLSTEFFNQSCRVLARSLLGQTLCRRLSPTCILKGKIVETEMYPGHQDHASHSFNQKRTARNGAMFMEPGTSYVYSIYGMYHCFNISSQEEGGAVLIRSLEPLGYEDHWAILKANRCSKRKLASLRVQDLTNGPSKLCLSFDINKVNGNALDLKKSDQIWVEKGDNLPEDSIFVSTRIGIGSSGEASVNKPYRFYVKNNEHVSILDSTDPFKTRKRRRKEVKE</sequence>
<dbReference type="AlphaFoldDB" id="A0A553NBI6"/>
<dbReference type="InterPro" id="IPR003180">
    <property type="entry name" value="MPG"/>
</dbReference>
<evidence type="ECO:0000313" key="15">
    <source>
        <dbReference type="Proteomes" id="UP000318571"/>
    </source>
</evidence>
<evidence type="ECO:0000256" key="11">
    <source>
        <dbReference type="ARBA" id="ARBA00076879"/>
    </source>
</evidence>
<comment type="subunit">
    <text evidence="9">Binds MBD1. Binds SSBP1.</text>
</comment>
<dbReference type="GO" id="GO:0006284">
    <property type="term" value="P:base-excision repair"/>
    <property type="evidence" value="ECO:0007669"/>
    <property type="project" value="InterPro"/>
</dbReference>
<evidence type="ECO:0000256" key="10">
    <source>
        <dbReference type="ARBA" id="ARBA00068926"/>
    </source>
</evidence>
<evidence type="ECO:0000256" key="1">
    <source>
        <dbReference type="ARBA" id="ARBA00000086"/>
    </source>
</evidence>